<dbReference type="SUPFAM" id="SSF50978">
    <property type="entry name" value="WD40 repeat-like"/>
    <property type="match status" value="1"/>
</dbReference>
<gene>
    <name evidence="8" type="primary">AlNc14C325G10628</name>
    <name evidence="8" type="ORF">ALNC14_119840</name>
</gene>
<reference evidence="8" key="1">
    <citation type="journal article" date="2011" name="PLoS Biol.">
        <title>Gene gain and loss during evolution of obligate parasitism in the white rust pathogen of Arabidopsis thaliana.</title>
        <authorList>
            <person name="Kemen E."/>
            <person name="Gardiner A."/>
            <person name="Schultz-Larsen T."/>
            <person name="Kemen A.C."/>
            <person name="Balmuth A.L."/>
            <person name="Robert-Seilaniantz A."/>
            <person name="Bailey K."/>
            <person name="Holub E."/>
            <person name="Studholme D.J."/>
            <person name="Maclean D."/>
            <person name="Jones J.D."/>
        </authorList>
    </citation>
    <scope>NUCLEOTIDE SEQUENCE</scope>
</reference>
<dbReference type="Gene3D" id="2.130.10.10">
    <property type="entry name" value="YVTN repeat-like/Quinoprotein amine dehydrogenase"/>
    <property type="match status" value="1"/>
</dbReference>
<dbReference type="GO" id="GO:0036265">
    <property type="term" value="P:RNA (guanine-N7)-methylation"/>
    <property type="evidence" value="ECO:0007669"/>
    <property type="project" value="InterPro"/>
</dbReference>
<evidence type="ECO:0000256" key="4">
    <source>
        <dbReference type="ARBA" id="ARBA00022737"/>
    </source>
</evidence>
<dbReference type="PANTHER" id="PTHR16288">
    <property type="entry name" value="WD40 REPEAT PROTEIN 4"/>
    <property type="match status" value="1"/>
</dbReference>
<keyword evidence="2 6" id="KW-0853">WD repeat</keyword>
<keyword evidence="4" id="KW-0677">Repeat</keyword>
<keyword evidence="5" id="KW-0539">Nucleus</keyword>
<dbReference type="GO" id="GO:0005634">
    <property type="term" value="C:nucleus"/>
    <property type="evidence" value="ECO:0007669"/>
    <property type="project" value="UniProtKB-SubCell"/>
</dbReference>
<dbReference type="GO" id="GO:0006400">
    <property type="term" value="P:tRNA modification"/>
    <property type="evidence" value="ECO:0007669"/>
    <property type="project" value="TreeGrafter"/>
</dbReference>
<reference evidence="8" key="2">
    <citation type="submission" date="2011-02" db="EMBL/GenBank/DDBJ databases">
        <authorList>
            <person name="MacLean D."/>
        </authorList>
    </citation>
    <scope>NUCLEOTIDE SEQUENCE</scope>
</reference>
<evidence type="ECO:0000256" key="3">
    <source>
        <dbReference type="ARBA" id="ARBA00022694"/>
    </source>
</evidence>
<dbReference type="InterPro" id="IPR036322">
    <property type="entry name" value="WD40_repeat_dom_sf"/>
</dbReference>
<evidence type="ECO:0000256" key="5">
    <source>
        <dbReference type="ARBA" id="ARBA00023242"/>
    </source>
</evidence>
<comment type="subcellular location">
    <subcellularLocation>
        <location evidence="1">Nucleus</location>
    </subcellularLocation>
</comment>
<dbReference type="GO" id="GO:0043527">
    <property type="term" value="C:tRNA methyltransferase complex"/>
    <property type="evidence" value="ECO:0007669"/>
    <property type="project" value="TreeGrafter"/>
</dbReference>
<dbReference type="Pfam" id="PF00400">
    <property type="entry name" value="WD40"/>
    <property type="match status" value="2"/>
</dbReference>
<accession>F0WWL6</accession>
<name>F0WWL6_9STRA</name>
<dbReference type="EMBL" id="FR824370">
    <property type="protein sequence ID" value="CCA25840.1"/>
    <property type="molecule type" value="Genomic_DNA"/>
</dbReference>
<organism evidence="8">
    <name type="scientific">Albugo laibachii Nc14</name>
    <dbReference type="NCBI Taxonomy" id="890382"/>
    <lineage>
        <taxon>Eukaryota</taxon>
        <taxon>Sar</taxon>
        <taxon>Stramenopiles</taxon>
        <taxon>Oomycota</taxon>
        <taxon>Peronosporomycetes</taxon>
        <taxon>Albuginales</taxon>
        <taxon>Albuginaceae</taxon>
        <taxon>Albugo</taxon>
    </lineage>
</organism>
<dbReference type="InterPro" id="IPR028884">
    <property type="entry name" value="Trm82"/>
</dbReference>
<sequence>MAKRQCAALQRIYDAKGAQNVLFIVRSSTVHVVCMDAGNAMTHAFPLAAVCDQSKTSGSLHDITSCKATMDVHNADVAHFLVHMQERFLYHYILTLRPILTLKLQSFRTLPRNALAICIAFTGPTMNKTRPNQVILIGEKTGKVMATPLEHVEGSDVQIKHLFGHTTSMITDISMDPSGGRFVLSADRDEKIRISQFPQTALIQSYCLGHASAVVQVACCQRFQAENWMVSISKDGTIKLWDYLKSTMLDSKTLCGSENTQNGVYKLAMCPSTDCIAVIMGVHFALLRIIKSENQPPTLEIFADNASTSLSESLAIESEPLDAIFVPKASQIQSHLVIAYRQSPYLRCFQLNDLATTPSIASSTHFHAENWFPFAEEEPSTESVDDELTKKKLKSAH</sequence>
<evidence type="ECO:0000256" key="7">
    <source>
        <dbReference type="SAM" id="MobiDB-lite"/>
    </source>
</evidence>
<dbReference type="GO" id="GO:0005829">
    <property type="term" value="C:cytosol"/>
    <property type="evidence" value="ECO:0007669"/>
    <property type="project" value="TreeGrafter"/>
</dbReference>
<evidence type="ECO:0000313" key="8">
    <source>
        <dbReference type="EMBL" id="CCA25840.1"/>
    </source>
</evidence>
<proteinExistence type="predicted"/>
<dbReference type="PANTHER" id="PTHR16288:SF0">
    <property type="entry name" value="TRNA (GUANINE-N(7)-)-METHYLTRANSFERASE NON-CATALYTIC SUBUNIT WDR4"/>
    <property type="match status" value="1"/>
</dbReference>
<evidence type="ECO:0000256" key="2">
    <source>
        <dbReference type="ARBA" id="ARBA00022574"/>
    </source>
</evidence>
<evidence type="ECO:0000256" key="1">
    <source>
        <dbReference type="ARBA" id="ARBA00004123"/>
    </source>
</evidence>
<dbReference type="AlphaFoldDB" id="F0WWL6"/>
<protein>
    <submittedName>
        <fullName evidence="8">Uncharacterized protein AlNc14C325G10628</fullName>
    </submittedName>
</protein>
<feature type="region of interest" description="Disordered" evidence="7">
    <location>
        <begin position="378"/>
        <end position="397"/>
    </location>
</feature>
<feature type="repeat" description="WD" evidence="6">
    <location>
        <begin position="207"/>
        <end position="251"/>
    </location>
</feature>
<dbReference type="SMART" id="SM00320">
    <property type="entry name" value="WD40"/>
    <property type="match status" value="2"/>
</dbReference>
<dbReference type="InterPro" id="IPR015943">
    <property type="entry name" value="WD40/YVTN_repeat-like_dom_sf"/>
</dbReference>
<evidence type="ECO:0000256" key="6">
    <source>
        <dbReference type="PROSITE-ProRule" id="PRU00221"/>
    </source>
</evidence>
<dbReference type="PROSITE" id="PS50082">
    <property type="entry name" value="WD_REPEATS_2"/>
    <property type="match status" value="1"/>
</dbReference>
<dbReference type="InterPro" id="IPR001680">
    <property type="entry name" value="WD40_rpt"/>
</dbReference>
<dbReference type="HOGENOM" id="CLU_695243_0_0_1"/>
<keyword evidence="3" id="KW-0819">tRNA processing</keyword>